<evidence type="ECO:0000313" key="8">
    <source>
        <dbReference type="EMBL" id="GAG58497.1"/>
    </source>
</evidence>
<dbReference type="SUPFAM" id="SSF103481">
    <property type="entry name" value="Multidrug resistance efflux transporter EmrE"/>
    <property type="match status" value="2"/>
</dbReference>
<dbReference type="EMBL" id="BART01000902">
    <property type="protein sequence ID" value="GAG58497.1"/>
    <property type="molecule type" value="Genomic_DNA"/>
</dbReference>
<feature type="transmembrane region" description="Helical" evidence="6">
    <location>
        <begin position="149"/>
        <end position="166"/>
    </location>
</feature>
<feature type="transmembrane region" description="Helical" evidence="6">
    <location>
        <begin position="72"/>
        <end position="92"/>
    </location>
</feature>
<evidence type="ECO:0000259" key="7">
    <source>
        <dbReference type="Pfam" id="PF00892"/>
    </source>
</evidence>
<feature type="transmembrane region" description="Helical" evidence="6">
    <location>
        <begin position="237"/>
        <end position="259"/>
    </location>
</feature>
<name>X0ZKA8_9ZZZZ</name>
<comment type="caution">
    <text evidence="8">The sequence shown here is derived from an EMBL/GenBank/DDBJ whole genome shotgun (WGS) entry which is preliminary data.</text>
</comment>
<feature type="domain" description="EamA" evidence="7">
    <location>
        <begin position="12"/>
        <end position="140"/>
    </location>
</feature>
<accession>X0ZKA8</accession>
<evidence type="ECO:0000256" key="2">
    <source>
        <dbReference type="ARBA" id="ARBA00022475"/>
    </source>
</evidence>
<keyword evidence="3 6" id="KW-0812">Transmembrane</keyword>
<proteinExistence type="predicted"/>
<organism evidence="8">
    <name type="scientific">marine sediment metagenome</name>
    <dbReference type="NCBI Taxonomy" id="412755"/>
    <lineage>
        <taxon>unclassified sequences</taxon>
        <taxon>metagenomes</taxon>
        <taxon>ecological metagenomes</taxon>
    </lineage>
</organism>
<keyword evidence="2" id="KW-1003">Cell membrane</keyword>
<feature type="transmembrane region" description="Helical" evidence="6">
    <location>
        <begin position="98"/>
        <end position="116"/>
    </location>
</feature>
<dbReference type="PANTHER" id="PTHR42920">
    <property type="entry name" value="OS03G0707200 PROTEIN-RELATED"/>
    <property type="match status" value="1"/>
</dbReference>
<dbReference type="GO" id="GO:0005886">
    <property type="term" value="C:plasma membrane"/>
    <property type="evidence" value="ECO:0007669"/>
    <property type="project" value="UniProtKB-SubCell"/>
</dbReference>
<dbReference type="InterPro" id="IPR051258">
    <property type="entry name" value="Diverse_Substrate_Transporter"/>
</dbReference>
<feature type="transmembrane region" description="Helical" evidence="6">
    <location>
        <begin position="123"/>
        <end position="143"/>
    </location>
</feature>
<dbReference type="Pfam" id="PF00892">
    <property type="entry name" value="EamA"/>
    <property type="match status" value="2"/>
</dbReference>
<feature type="transmembrane region" description="Helical" evidence="6">
    <location>
        <begin position="178"/>
        <end position="198"/>
    </location>
</feature>
<evidence type="ECO:0000256" key="5">
    <source>
        <dbReference type="ARBA" id="ARBA00023136"/>
    </source>
</evidence>
<evidence type="ECO:0000256" key="4">
    <source>
        <dbReference type="ARBA" id="ARBA00022989"/>
    </source>
</evidence>
<feature type="transmembrane region" description="Helical" evidence="6">
    <location>
        <begin position="265"/>
        <end position="286"/>
    </location>
</feature>
<dbReference type="InterPro" id="IPR000620">
    <property type="entry name" value="EamA_dom"/>
</dbReference>
<evidence type="ECO:0000256" key="6">
    <source>
        <dbReference type="SAM" id="Phobius"/>
    </source>
</evidence>
<feature type="transmembrane region" description="Helical" evidence="6">
    <location>
        <begin position="36"/>
        <end position="60"/>
    </location>
</feature>
<sequence>MKIEKAYKTYIADIGLFYAAAIWGSTFFIVKDSLQYINPVILVGYRFFLAALILAGILIYQRKPLFSNLKAGFILSLFLCFLYIPQTIGLGITTASNSGFITGLFVAFVPFFHLIIFRKPSSFPRLVAVFISLTGLWFLTGGLKDINKGDLLTLITAMAYAIHLLFTDKYVKNNIDPYILSFQQFLFVGLISFITGAIFRLPFSVLSKNIIWVILFLTLFPTISAFIIQLTAQKFTLPIRVSLIFSLEPVFAALFAWTLGGETFILHRAFGGLLIFLAILISEIPIKKIDFFKILKRE</sequence>
<feature type="transmembrane region" description="Helical" evidence="6">
    <location>
        <begin position="210"/>
        <end position="230"/>
    </location>
</feature>
<comment type="subcellular location">
    <subcellularLocation>
        <location evidence="1">Cell membrane</location>
        <topology evidence="1">Multi-pass membrane protein</topology>
    </subcellularLocation>
</comment>
<feature type="domain" description="EamA" evidence="7">
    <location>
        <begin position="148"/>
        <end position="281"/>
    </location>
</feature>
<dbReference type="AlphaFoldDB" id="X0ZKA8"/>
<keyword evidence="5 6" id="KW-0472">Membrane</keyword>
<feature type="transmembrane region" description="Helical" evidence="6">
    <location>
        <begin position="12"/>
        <end position="30"/>
    </location>
</feature>
<gene>
    <name evidence="8" type="ORF">S01H4_03616</name>
</gene>
<evidence type="ECO:0000256" key="1">
    <source>
        <dbReference type="ARBA" id="ARBA00004651"/>
    </source>
</evidence>
<keyword evidence="4 6" id="KW-1133">Transmembrane helix</keyword>
<dbReference type="PANTHER" id="PTHR42920:SF5">
    <property type="entry name" value="EAMA DOMAIN-CONTAINING PROTEIN"/>
    <property type="match status" value="1"/>
</dbReference>
<evidence type="ECO:0000256" key="3">
    <source>
        <dbReference type="ARBA" id="ARBA00022692"/>
    </source>
</evidence>
<protein>
    <recommendedName>
        <fullName evidence="7">EamA domain-containing protein</fullName>
    </recommendedName>
</protein>
<dbReference type="InterPro" id="IPR037185">
    <property type="entry name" value="EmrE-like"/>
</dbReference>
<reference evidence="8" key="1">
    <citation type="journal article" date="2014" name="Front. Microbiol.">
        <title>High frequency of phylogenetically diverse reductive dehalogenase-homologous genes in deep subseafloor sedimentary metagenomes.</title>
        <authorList>
            <person name="Kawai M."/>
            <person name="Futagami T."/>
            <person name="Toyoda A."/>
            <person name="Takaki Y."/>
            <person name="Nishi S."/>
            <person name="Hori S."/>
            <person name="Arai W."/>
            <person name="Tsubouchi T."/>
            <person name="Morono Y."/>
            <person name="Uchiyama I."/>
            <person name="Ito T."/>
            <person name="Fujiyama A."/>
            <person name="Inagaki F."/>
            <person name="Takami H."/>
        </authorList>
    </citation>
    <scope>NUCLEOTIDE SEQUENCE</scope>
    <source>
        <strain evidence="8">Expedition CK06-06</strain>
    </source>
</reference>